<dbReference type="SUPFAM" id="SSF52833">
    <property type="entry name" value="Thioredoxin-like"/>
    <property type="match status" value="1"/>
</dbReference>
<dbReference type="PANTHER" id="PTHR43640">
    <property type="entry name" value="OS07G0260300 PROTEIN"/>
    <property type="match status" value="1"/>
</dbReference>
<reference evidence="2 3" key="1">
    <citation type="submission" date="2017-10" db="EMBL/GenBank/DDBJ databases">
        <title>Paenichitinophaga pekingensis gen. nov., sp. nov., isolated from activated sludge.</title>
        <authorList>
            <person name="Jin D."/>
            <person name="Kong X."/>
            <person name="Deng Y."/>
            <person name="Bai Z."/>
        </authorList>
    </citation>
    <scope>NUCLEOTIDE SEQUENCE [LARGE SCALE GENOMIC DNA]</scope>
    <source>
        <strain evidence="2 3">13</strain>
    </source>
</reference>
<proteinExistence type="predicted"/>
<dbReference type="InterPro" id="IPR047262">
    <property type="entry name" value="PRX-like1"/>
</dbReference>
<organism evidence="2 3">
    <name type="scientific">Chitinophaga caeni</name>
    <dbReference type="NCBI Taxonomy" id="2029983"/>
    <lineage>
        <taxon>Bacteria</taxon>
        <taxon>Pseudomonadati</taxon>
        <taxon>Bacteroidota</taxon>
        <taxon>Chitinophagia</taxon>
        <taxon>Chitinophagales</taxon>
        <taxon>Chitinophagaceae</taxon>
        <taxon>Chitinophaga</taxon>
    </lineage>
</organism>
<dbReference type="KEGG" id="cbae:COR50_13525"/>
<accession>A0A291R142</accession>
<dbReference type="OrthoDB" id="9809746at2"/>
<name>A0A291R142_9BACT</name>
<gene>
    <name evidence="2" type="ORF">COR50_13525</name>
</gene>
<dbReference type="PROSITE" id="PS51352">
    <property type="entry name" value="THIOREDOXIN_2"/>
    <property type="match status" value="1"/>
</dbReference>
<dbReference type="AlphaFoldDB" id="A0A291R142"/>
<dbReference type="InterPro" id="IPR036249">
    <property type="entry name" value="Thioredoxin-like_sf"/>
</dbReference>
<dbReference type="Gene3D" id="3.40.30.10">
    <property type="entry name" value="Glutaredoxin"/>
    <property type="match status" value="1"/>
</dbReference>
<dbReference type="GO" id="GO:0016853">
    <property type="term" value="F:isomerase activity"/>
    <property type="evidence" value="ECO:0007669"/>
    <property type="project" value="UniProtKB-KW"/>
</dbReference>
<dbReference type="GO" id="GO:0016491">
    <property type="term" value="F:oxidoreductase activity"/>
    <property type="evidence" value="ECO:0007669"/>
    <property type="project" value="InterPro"/>
</dbReference>
<dbReference type="Proteomes" id="UP000220133">
    <property type="component" value="Chromosome"/>
</dbReference>
<keyword evidence="3" id="KW-1185">Reference proteome</keyword>
<keyword evidence="2" id="KW-0413">Isomerase</keyword>
<dbReference type="InterPro" id="IPR013766">
    <property type="entry name" value="Thioredoxin_domain"/>
</dbReference>
<feature type="domain" description="Thioredoxin" evidence="1">
    <location>
        <begin position="14"/>
        <end position="170"/>
    </location>
</feature>
<evidence type="ECO:0000313" key="2">
    <source>
        <dbReference type="EMBL" id="ATL49871.1"/>
    </source>
</evidence>
<sequence length="192" mass="21055">MATAFKPAWEEVSLEIGSTAPKAGVKMKDVSGKTVSLNDAKKANGLLVMFSSNTCPYVIRNQGRTKDVCQFALKNKIGVILVNSNEAQRDYSDSYDAMKAYAQKQQYAWYYVIDKNAELADAFAADRTPECFLFDKSMKLIYKGAIDDHPGNAADVKEAYLVNAIKANLAGKTVSPNATASIGCNIKRKLYD</sequence>
<protein>
    <submittedName>
        <fullName evidence="2">Thiol-disulfide isomerase</fullName>
    </submittedName>
</protein>
<evidence type="ECO:0000313" key="3">
    <source>
        <dbReference type="Proteomes" id="UP000220133"/>
    </source>
</evidence>
<dbReference type="Pfam" id="PF08534">
    <property type="entry name" value="Redoxin"/>
    <property type="match status" value="1"/>
</dbReference>
<evidence type="ECO:0000259" key="1">
    <source>
        <dbReference type="PROSITE" id="PS51352"/>
    </source>
</evidence>
<dbReference type="EMBL" id="CP023777">
    <property type="protein sequence ID" value="ATL49871.1"/>
    <property type="molecule type" value="Genomic_DNA"/>
</dbReference>
<dbReference type="PANTHER" id="PTHR43640:SF1">
    <property type="entry name" value="THIOREDOXIN-DEPENDENT PEROXIREDOXIN"/>
    <property type="match status" value="1"/>
</dbReference>
<dbReference type="InterPro" id="IPR013740">
    <property type="entry name" value="Redoxin"/>
</dbReference>